<dbReference type="AlphaFoldDB" id="A0A397TZ88"/>
<evidence type="ECO:0000313" key="1">
    <source>
        <dbReference type="EMBL" id="RIB03325.1"/>
    </source>
</evidence>
<organism evidence="1 2">
    <name type="scientific">Gigaspora rosea</name>
    <dbReference type="NCBI Taxonomy" id="44941"/>
    <lineage>
        <taxon>Eukaryota</taxon>
        <taxon>Fungi</taxon>
        <taxon>Fungi incertae sedis</taxon>
        <taxon>Mucoromycota</taxon>
        <taxon>Glomeromycotina</taxon>
        <taxon>Glomeromycetes</taxon>
        <taxon>Diversisporales</taxon>
        <taxon>Gigasporaceae</taxon>
        <taxon>Gigaspora</taxon>
    </lineage>
</organism>
<comment type="caution">
    <text evidence="1">The sequence shown here is derived from an EMBL/GenBank/DDBJ whole genome shotgun (WGS) entry which is preliminary data.</text>
</comment>
<accession>A0A397TZ88</accession>
<dbReference type="EMBL" id="QKWP01002446">
    <property type="protein sequence ID" value="RIB03325.1"/>
    <property type="molecule type" value="Genomic_DNA"/>
</dbReference>
<dbReference type="Proteomes" id="UP000266673">
    <property type="component" value="Unassembled WGS sequence"/>
</dbReference>
<name>A0A397TZ88_9GLOM</name>
<keyword evidence="2" id="KW-1185">Reference proteome</keyword>
<gene>
    <name evidence="1" type="ORF">C2G38_2225427</name>
</gene>
<evidence type="ECO:0000313" key="2">
    <source>
        <dbReference type="Proteomes" id="UP000266673"/>
    </source>
</evidence>
<proteinExistence type="predicted"/>
<reference evidence="1 2" key="1">
    <citation type="submission" date="2018-06" db="EMBL/GenBank/DDBJ databases">
        <title>Comparative genomics reveals the genomic features of Rhizophagus irregularis, R. cerebriforme, R. diaphanum and Gigaspora rosea, and their symbiotic lifestyle signature.</title>
        <authorList>
            <person name="Morin E."/>
            <person name="San Clemente H."/>
            <person name="Chen E.C.H."/>
            <person name="De La Providencia I."/>
            <person name="Hainaut M."/>
            <person name="Kuo A."/>
            <person name="Kohler A."/>
            <person name="Murat C."/>
            <person name="Tang N."/>
            <person name="Roy S."/>
            <person name="Loubradou J."/>
            <person name="Henrissat B."/>
            <person name="Grigoriev I.V."/>
            <person name="Corradi N."/>
            <person name="Roux C."/>
            <person name="Martin F.M."/>
        </authorList>
    </citation>
    <scope>NUCLEOTIDE SEQUENCE [LARGE SCALE GENOMIC DNA]</scope>
    <source>
        <strain evidence="1 2">DAOM 194757</strain>
    </source>
</reference>
<protein>
    <submittedName>
        <fullName evidence="1">Uncharacterized protein</fullName>
    </submittedName>
</protein>
<sequence length="101" mass="11421">MVVPRLQWDLNSRPAAWREFLPDNPERLPDRIGLPALSNYHTALPVPSPERSAFSPKSPVFLPNNYVSHPGPVSLSNNYVSYTVFTEIIDQHSIGKQIRIV</sequence>